<reference evidence="1 2" key="1">
    <citation type="submission" date="2024-09" db="EMBL/GenBank/DDBJ databases">
        <authorList>
            <person name="Sun Q."/>
            <person name="Mori K."/>
        </authorList>
    </citation>
    <scope>NUCLEOTIDE SEQUENCE [LARGE SCALE GENOMIC DNA]</scope>
    <source>
        <strain evidence="1 2">CECT 8300</strain>
    </source>
</reference>
<dbReference type="Proteomes" id="UP001589590">
    <property type="component" value="Unassembled WGS sequence"/>
</dbReference>
<dbReference type="EMBL" id="JBHMFA010000001">
    <property type="protein sequence ID" value="MFB9103339.1"/>
    <property type="molecule type" value="Genomic_DNA"/>
</dbReference>
<gene>
    <name evidence="1" type="ORF">ACFFU1_00405</name>
</gene>
<sequence length="287" mass="34347">MHHKDKYEVLTFKRDFNTASMNPDLFWVELKLIENPDIIINFDWNAKNNALYISSHNRQDLSIESLTRYQQQEIVLRKEIHETLDNDVLDMEVNVFNHTISITLEKEPTQKDFETFSRKIDYVLQDYPDTWTQEAHVDFKLKDEKKGFYELIVKPNTYNDSKLTFRYYPNAIVANNSGSKKAEHIDHVIQQEFSKPESPIYLKHIWVNQSKLNSFYIAFENHEPLKRPEKNKHLTEAVGVYMVEMNYPNLDMKTLTYYDYKTTPRDGIFLYLIDQLPEDYQYLIEHP</sequence>
<name>A0ABV5GUM9_9FLAO</name>
<dbReference type="RefSeq" id="WP_290268799.1">
    <property type="nucleotide sequence ID" value="NZ_JAUFQP010000007.1"/>
</dbReference>
<proteinExistence type="predicted"/>
<accession>A0ABV5GUM9</accession>
<organism evidence="1 2">
    <name type="scientific">Algibacter miyuki</name>
    <dbReference type="NCBI Taxonomy" id="1306933"/>
    <lineage>
        <taxon>Bacteria</taxon>
        <taxon>Pseudomonadati</taxon>
        <taxon>Bacteroidota</taxon>
        <taxon>Flavobacteriia</taxon>
        <taxon>Flavobacteriales</taxon>
        <taxon>Flavobacteriaceae</taxon>
        <taxon>Algibacter</taxon>
    </lineage>
</organism>
<protein>
    <submittedName>
        <fullName evidence="1">Uncharacterized protein</fullName>
    </submittedName>
</protein>
<evidence type="ECO:0000313" key="1">
    <source>
        <dbReference type="EMBL" id="MFB9103339.1"/>
    </source>
</evidence>
<keyword evidence="2" id="KW-1185">Reference proteome</keyword>
<evidence type="ECO:0000313" key="2">
    <source>
        <dbReference type="Proteomes" id="UP001589590"/>
    </source>
</evidence>
<comment type="caution">
    <text evidence="1">The sequence shown here is derived from an EMBL/GenBank/DDBJ whole genome shotgun (WGS) entry which is preliminary data.</text>
</comment>